<dbReference type="GeneID" id="15010811"/>
<organism evidence="1 2">
    <name type="scientific">Pseudoalteromonas phage pYD6-A</name>
    <dbReference type="NCBI Taxonomy" id="754052"/>
    <lineage>
        <taxon>Viruses</taxon>
        <taxon>Duplodnaviria</taxon>
        <taxon>Heunggongvirae</taxon>
        <taxon>Uroviricota</taxon>
        <taxon>Caudoviricetes</taxon>
        <taxon>Schitoviridae</taxon>
        <taxon>Fuhrmanvirinae</taxon>
        <taxon>Matsuvirus</taxon>
        <taxon>Matsuvirus pYD6A</taxon>
    </lineage>
</organism>
<sequence>MTLEELEKSLKENIKGLEDFQIEVVGSCIYIFEGGDAKDTTWDRFSPIVALYRSGRQSKMWAMDVSYKLDMRCTHYSSDTGMHSRIKLALSRAADFIKEREIKVAQLKEDILKTTKTLSPYIKEYGEIFDVRGKDTVFLNYQGFKGAVDIEAESVDMDGSHWTNNWVPLHMAVPFMKEVAMYRLLE</sequence>
<dbReference type="RefSeq" id="YP_007674276.1">
    <property type="nucleotide sequence ID" value="NC_020849.1"/>
</dbReference>
<protein>
    <submittedName>
        <fullName evidence="1">Uncharacterized protein</fullName>
    </submittedName>
</protein>
<evidence type="ECO:0000313" key="2">
    <source>
        <dbReference type="Proteomes" id="UP000204048"/>
    </source>
</evidence>
<dbReference type="EMBL" id="JF974296">
    <property type="protein sequence ID" value="AGH57598.1"/>
    <property type="molecule type" value="Genomic_DNA"/>
</dbReference>
<dbReference type="KEGG" id="vg:15010811"/>
<gene>
    <name evidence="1" type="ORF">PYDG_00069</name>
</gene>
<dbReference type="OrthoDB" id="35812at10239"/>
<evidence type="ECO:0000313" key="1">
    <source>
        <dbReference type="EMBL" id="AGH57598.1"/>
    </source>
</evidence>
<proteinExistence type="predicted"/>
<dbReference type="Proteomes" id="UP000204048">
    <property type="component" value="Segment"/>
</dbReference>
<keyword evidence="2" id="KW-1185">Reference proteome</keyword>
<name>M4SNI6_9CAUD</name>
<accession>M4SNI6</accession>
<reference evidence="1 2" key="1">
    <citation type="submission" date="2010-11" db="EMBL/GenBank/DDBJ databases">
        <title>The Genome Sequence of Pseudoalteromonas phage pYD6-A.</title>
        <authorList>
            <consortium name="The Broad Institute Genome Sequencing Platform"/>
            <person name="Henn M.R."/>
            <person name="Wolf A."/>
            <person name="Jost G."/>
            <person name="Levin J."/>
            <person name="Malboeuf C."/>
            <person name="Casali M."/>
            <person name="Russ C."/>
            <person name="Lennon N."/>
            <person name="Chapman S.B."/>
            <person name="Erlich R."/>
            <person name="Young S.K."/>
            <person name="Yandava C."/>
            <person name="Zeng Q."/>
            <person name="Alvarado L."/>
            <person name="Anderson S."/>
            <person name="Berlin A."/>
            <person name="Chen Z."/>
            <person name="Freedman E."/>
            <person name="Gellesch M."/>
            <person name="Goldberg J."/>
            <person name="Green L."/>
            <person name="Griggs A."/>
            <person name="Gujja S."/>
            <person name="Heilman E.R."/>
            <person name="Heiman D."/>
            <person name="Hollinger A."/>
            <person name="Howarth C."/>
            <person name="Larson L."/>
            <person name="Mehta T."/>
            <person name="Pearson M."/>
            <person name="Roberts A."/>
            <person name="Ryan E."/>
            <person name="Saif S."/>
            <person name="Shea T."/>
            <person name="Shenoy N."/>
            <person name="Sisk P."/>
            <person name="Stolte C."/>
            <person name="Sykes S."/>
            <person name="White J."/>
            <person name="Haas B."/>
            <person name="Nusbaum C."/>
            <person name="Birren B."/>
        </authorList>
    </citation>
    <scope>NUCLEOTIDE SEQUENCE [LARGE SCALE GENOMIC DNA]</scope>
    <source>
        <strain evidence="2">pYD6-A</strain>
    </source>
</reference>